<dbReference type="AlphaFoldDB" id="A0A1I8H7H7"/>
<evidence type="ECO:0000256" key="1">
    <source>
        <dbReference type="ARBA" id="ARBA00022536"/>
    </source>
</evidence>
<evidence type="ECO:0000256" key="4">
    <source>
        <dbReference type="SAM" id="MobiDB-lite"/>
    </source>
</evidence>
<reference evidence="6" key="1">
    <citation type="submission" date="2016-11" db="UniProtKB">
        <authorList>
            <consortium name="WormBaseParasite"/>
        </authorList>
    </citation>
    <scope>IDENTIFICATION</scope>
</reference>
<dbReference type="PANTHER" id="PTHR11219:SF69">
    <property type="entry name" value="TENEURIN-A"/>
    <property type="match status" value="1"/>
</dbReference>
<feature type="region of interest" description="Disordered" evidence="4">
    <location>
        <begin position="44"/>
        <end position="74"/>
    </location>
</feature>
<evidence type="ECO:0000313" key="6">
    <source>
        <dbReference type="WBParaSite" id="maker-uti_cns_0004715-snap-gene-0.3-mRNA-1"/>
    </source>
</evidence>
<keyword evidence="5" id="KW-1185">Reference proteome</keyword>
<accession>A0A1I8H7H7</accession>
<name>A0A1I8H7H7_9PLAT</name>
<dbReference type="PANTHER" id="PTHR11219">
    <property type="entry name" value="TENEURIN AND N-ACETYLGLUCOSAMINE-1-PHOSPHODIESTER ALPHA-N-ACETYLGLUCOSAMINIDASE"/>
    <property type="match status" value="1"/>
</dbReference>
<protein>
    <submittedName>
        <fullName evidence="6">Plexin_cytopl domain-containing protein</fullName>
    </submittedName>
</protein>
<keyword evidence="3" id="KW-1015">Disulfide bond</keyword>
<evidence type="ECO:0000256" key="2">
    <source>
        <dbReference type="ARBA" id="ARBA00022737"/>
    </source>
</evidence>
<organism evidence="5 6">
    <name type="scientific">Macrostomum lignano</name>
    <dbReference type="NCBI Taxonomy" id="282301"/>
    <lineage>
        <taxon>Eukaryota</taxon>
        <taxon>Metazoa</taxon>
        <taxon>Spiralia</taxon>
        <taxon>Lophotrochozoa</taxon>
        <taxon>Platyhelminthes</taxon>
        <taxon>Rhabditophora</taxon>
        <taxon>Macrostomorpha</taxon>
        <taxon>Macrostomida</taxon>
        <taxon>Macrostomidae</taxon>
        <taxon>Macrostomum</taxon>
    </lineage>
</organism>
<sequence>MELAPAQLGQWSLDRVHAYDYNKGVLHRGDGATEYLSQRPWTSSTVAGTGARRDPLTCPIPADSSSSPQPDCQRSLQSPVALAAAPDGSLIIGDGRYLRIL</sequence>
<dbReference type="InterPro" id="IPR051216">
    <property type="entry name" value="Teneurin"/>
</dbReference>
<dbReference type="Proteomes" id="UP000095280">
    <property type="component" value="Unplaced"/>
</dbReference>
<keyword evidence="1" id="KW-0245">EGF-like domain</keyword>
<proteinExistence type="predicted"/>
<evidence type="ECO:0000313" key="5">
    <source>
        <dbReference type="Proteomes" id="UP000095280"/>
    </source>
</evidence>
<evidence type="ECO:0000256" key="3">
    <source>
        <dbReference type="ARBA" id="ARBA00023157"/>
    </source>
</evidence>
<keyword evidence="2" id="KW-0677">Repeat</keyword>
<feature type="compositionally biased region" description="Polar residues" evidence="4">
    <location>
        <begin position="63"/>
        <end position="74"/>
    </location>
</feature>
<dbReference type="WBParaSite" id="maker-uti_cns_0004715-snap-gene-0.3-mRNA-1">
    <property type="protein sequence ID" value="maker-uti_cns_0004715-snap-gene-0.3-mRNA-1"/>
    <property type="gene ID" value="maker-uti_cns_0004715-snap-gene-0.3"/>
</dbReference>